<gene>
    <name evidence="3" type="ORF">CC80DRAFT_210542</name>
</gene>
<feature type="domain" description="NACHT" evidence="2">
    <location>
        <begin position="217"/>
        <end position="357"/>
    </location>
</feature>
<dbReference type="Gene3D" id="3.40.50.300">
    <property type="entry name" value="P-loop containing nucleotide triphosphate hydrolases"/>
    <property type="match status" value="1"/>
</dbReference>
<evidence type="ECO:0000313" key="4">
    <source>
        <dbReference type="Proteomes" id="UP000800035"/>
    </source>
</evidence>
<name>A0A6A5TGU1_9PLEO</name>
<accession>A0A6A5TGU1</accession>
<reference evidence="3" key="1">
    <citation type="journal article" date="2020" name="Stud. Mycol.">
        <title>101 Dothideomycetes genomes: a test case for predicting lifestyles and emergence of pathogens.</title>
        <authorList>
            <person name="Haridas S."/>
            <person name="Albert R."/>
            <person name="Binder M."/>
            <person name="Bloem J."/>
            <person name="Labutti K."/>
            <person name="Salamov A."/>
            <person name="Andreopoulos B."/>
            <person name="Baker S."/>
            <person name="Barry K."/>
            <person name="Bills G."/>
            <person name="Bluhm B."/>
            <person name="Cannon C."/>
            <person name="Castanera R."/>
            <person name="Culley D."/>
            <person name="Daum C."/>
            <person name="Ezra D."/>
            <person name="Gonzalez J."/>
            <person name="Henrissat B."/>
            <person name="Kuo A."/>
            <person name="Liang C."/>
            <person name="Lipzen A."/>
            <person name="Lutzoni F."/>
            <person name="Magnuson J."/>
            <person name="Mondo S."/>
            <person name="Nolan M."/>
            <person name="Ohm R."/>
            <person name="Pangilinan J."/>
            <person name="Park H.-J."/>
            <person name="Ramirez L."/>
            <person name="Alfaro M."/>
            <person name="Sun H."/>
            <person name="Tritt A."/>
            <person name="Yoshinaga Y."/>
            <person name="Zwiers L.-H."/>
            <person name="Turgeon B."/>
            <person name="Goodwin S."/>
            <person name="Spatafora J."/>
            <person name="Crous P."/>
            <person name="Grigoriev I."/>
        </authorList>
    </citation>
    <scope>NUCLEOTIDE SEQUENCE</scope>
    <source>
        <strain evidence="3">CBS 675.92</strain>
    </source>
</reference>
<dbReference type="OrthoDB" id="1577640at2759"/>
<dbReference type="Pfam" id="PF24883">
    <property type="entry name" value="NPHP3_N"/>
    <property type="match status" value="1"/>
</dbReference>
<evidence type="ECO:0000259" key="2">
    <source>
        <dbReference type="PROSITE" id="PS50837"/>
    </source>
</evidence>
<dbReference type="SUPFAM" id="SSF52540">
    <property type="entry name" value="P-loop containing nucleoside triphosphate hydrolases"/>
    <property type="match status" value="1"/>
</dbReference>
<keyword evidence="4" id="KW-1185">Reference proteome</keyword>
<dbReference type="PROSITE" id="PS50837">
    <property type="entry name" value="NACHT"/>
    <property type="match status" value="1"/>
</dbReference>
<dbReference type="InterPro" id="IPR056884">
    <property type="entry name" value="NPHP3-like_N"/>
</dbReference>
<evidence type="ECO:0000313" key="3">
    <source>
        <dbReference type="EMBL" id="KAF1951390.1"/>
    </source>
</evidence>
<dbReference type="PANTHER" id="PTHR10039">
    <property type="entry name" value="AMELOGENIN"/>
    <property type="match status" value="1"/>
</dbReference>
<proteinExistence type="predicted"/>
<sequence length="908" mass="102348">MAEAFGVAAGALTLIEASAKIISRCKHLIETTRDAPKELRHILVEISSLKATLESLQFLFGNENTFSNDPTKRSELGGALSHCHGTVEELANELDGLSIAQDAQPQISKRRILKESLSWSLKESKVRKLLDATMQHKATMTLALLGDVVRDVQEVKRSVQTIQEGISDSKLRDVCHWLERVNPTYIHNEAVKLRDEQTCRWILRQPDFEQWCSGARRSIWIHGIPGAGKTILSSFINDHLEHLGETSSERTLPVYFYFSYRNPDDQTLAFLGWILSQLSRYLKAIPPGIQRLHAHNSVPKCSDLVKGIEILLSHMNQVFLVVDAADECNNRNELLDCVGGLLKDLRFSKIRILITSRDYLDIREVLEPVSSSISMSNTFVNEDIRTYVKYELQRRPKTKRWPPDLAEEVVDSLTKGANGMFRWAACQIYILQSKRRECDIRQALKELPESLDETYSRALQQIPEDDWPYARKALSWICVHQMLRFPVGIPTTCLMTAVFSHSSMTLLSPTAIQDICGCLTNTSSVQYRWDGDTTAFKTTGLAHYTVKEFLFSDRLASSNLCYFALSEKDVITEYLTEILTQCGRLDLSKPPEPHSYGQFDTYCREAARIAPYDLEQFYIENDDIWQFQLSYLSNPRHPLVKAVENYSEVEDDGAPPRLLCWDINRQTTRISLLSYLLLSMMEDHLAKMAVKFLAGLDMEALLSTPLELITPEGDRVHTNFMEATAIASIYYGSWMTDFTVALMASRIPASTAFMLSMSGHLHGAHLFEEIDGCRLGQQLRAGIDVSGSGFKITPLQLAVTRWDYAGVEALLNAGVDVNGLGNPHGKDLASIDSSKGSCSPLNIIRTSVFCLAHVMLLLAAEDREQFFTCRRRDRGRIEELLVRCGAKDFVGAENEEADTLAMSHSDFV</sequence>
<dbReference type="InterPro" id="IPR007111">
    <property type="entry name" value="NACHT_NTPase"/>
</dbReference>
<organism evidence="3 4">
    <name type="scientific">Byssothecium circinans</name>
    <dbReference type="NCBI Taxonomy" id="147558"/>
    <lineage>
        <taxon>Eukaryota</taxon>
        <taxon>Fungi</taxon>
        <taxon>Dikarya</taxon>
        <taxon>Ascomycota</taxon>
        <taxon>Pezizomycotina</taxon>
        <taxon>Dothideomycetes</taxon>
        <taxon>Pleosporomycetidae</taxon>
        <taxon>Pleosporales</taxon>
        <taxon>Massarineae</taxon>
        <taxon>Massarinaceae</taxon>
        <taxon>Byssothecium</taxon>
    </lineage>
</organism>
<dbReference type="EMBL" id="ML977018">
    <property type="protein sequence ID" value="KAF1951390.1"/>
    <property type="molecule type" value="Genomic_DNA"/>
</dbReference>
<evidence type="ECO:0000256" key="1">
    <source>
        <dbReference type="ARBA" id="ARBA00022737"/>
    </source>
</evidence>
<protein>
    <recommendedName>
        <fullName evidence="2">NACHT domain-containing protein</fullName>
    </recommendedName>
</protein>
<dbReference type="Proteomes" id="UP000800035">
    <property type="component" value="Unassembled WGS sequence"/>
</dbReference>
<keyword evidence="1" id="KW-0677">Repeat</keyword>
<dbReference type="AlphaFoldDB" id="A0A6A5TGU1"/>
<dbReference type="PANTHER" id="PTHR10039:SF16">
    <property type="entry name" value="GPI INOSITOL-DEACYLASE"/>
    <property type="match status" value="1"/>
</dbReference>
<dbReference type="InterPro" id="IPR027417">
    <property type="entry name" value="P-loop_NTPase"/>
</dbReference>